<comment type="caution">
    <text evidence="1">The sequence shown here is derived from an EMBL/GenBank/DDBJ whole genome shotgun (WGS) entry which is preliminary data.</text>
</comment>
<proteinExistence type="predicted"/>
<reference evidence="1" key="1">
    <citation type="journal article" date="2023" name="IScience">
        <title>Live-bearing cockroach genome reveals convergent evolutionary mechanisms linked to viviparity in insects and beyond.</title>
        <authorList>
            <person name="Fouks B."/>
            <person name="Harrison M.C."/>
            <person name="Mikhailova A.A."/>
            <person name="Marchal E."/>
            <person name="English S."/>
            <person name="Carruthers M."/>
            <person name="Jennings E.C."/>
            <person name="Chiamaka E.L."/>
            <person name="Frigard R.A."/>
            <person name="Pippel M."/>
            <person name="Attardo G.M."/>
            <person name="Benoit J.B."/>
            <person name="Bornberg-Bauer E."/>
            <person name="Tobe S.S."/>
        </authorList>
    </citation>
    <scope>NUCLEOTIDE SEQUENCE</scope>
    <source>
        <strain evidence="1">Stay&amp;Tobe</strain>
    </source>
</reference>
<reference evidence="1" key="2">
    <citation type="submission" date="2023-05" db="EMBL/GenBank/DDBJ databases">
        <authorList>
            <person name="Fouks B."/>
        </authorList>
    </citation>
    <scope>NUCLEOTIDE SEQUENCE</scope>
    <source>
        <strain evidence="1">Stay&amp;Tobe</strain>
        <tissue evidence="1">Testes</tissue>
    </source>
</reference>
<dbReference type="AlphaFoldDB" id="A0AAD8E929"/>
<organism evidence="1 2">
    <name type="scientific">Diploptera punctata</name>
    <name type="common">Pacific beetle cockroach</name>
    <dbReference type="NCBI Taxonomy" id="6984"/>
    <lineage>
        <taxon>Eukaryota</taxon>
        <taxon>Metazoa</taxon>
        <taxon>Ecdysozoa</taxon>
        <taxon>Arthropoda</taxon>
        <taxon>Hexapoda</taxon>
        <taxon>Insecta</taxon>
        <taxon>Pterygota</taxon>
        <taxon>Neoptera</taxon>
        <taxon>Polyneoptera</taxon>
        <taxon>Dictyoptera</taxon>
        <taxon>Blattodea</taxon>
        <taxon>Blaberoidea</taxon>
        <taxon>Blaberidae</taxon>
        <taxon>Diplopterinae</taxon>
        <taxon>Diploptera</taxon>
    </lineage>
</organism>
<evidence type="ECO:0000313" key="2">
    <source>
        <dbReference type="Proteomes" id="UP001233999"/>
    </source>
</evidence>
<protein>
    <submittedName>
        <fullName evidence="1">Uncharacterized protein</fullName>
    </submittedName>
</protein>
<name>A0AAD8E929_DIPPU</name>
<keyword evidence="2" id="KW-1185">Reference proteome</keyword>
<feature type="non-terminal residue" evidence="1">
    <location>
        <position position="1"/>
    </location>
</feature>
<sequence>MLEHYSLLKLLPITSELIHLEKIPGQGVGRVVKHSDSCLEDDENTIREFILSVLSEDKSLYYPPRASSPKYSQESLAIRKWLLLTKEGFRAAEKVTMDLTKWLAYKFVIQN</sequence>
<accession>A0AAD8E929</accession>
<gene>
    <name evidence="1" type="ORF">L9F63_023411</name>
</gene>
<dbReference type="EMBL" id="JASPKZ010007926">
    <property type="protein sequence ID" value="KAJ9581411.1"/>
    <property type="molecule type" value="Genomic_DNA"/>
</dbReference>
<dbReference type="Proteomes" id="UP001233999">
    <property type="component" value="Unassembled WGS sequence"/>
</dbReference>
<evidence type="ECO:0000313" key="1">
    <source>
        <dbReference type="EMBL" id="KAJ9581411.1"/>
    </source>
</evidence>